<accession>A0ACB8FJT9</accession>
<proteinExistence type="predicted"/>
<dbReference type="Proteomes" id="UP000827872">
    <property type="component" value="Linkage Group LG04"/>
</dbReference>
<gene>
    <name evidence="1" type="ORF">K3G42_026544</name>
</gene>
<evidence type="ECO:0000313" key="2">
    <source>
        <dbReference type="Proteomes" id="UP000827872"/>
    </source>
</evidence>
<sequence>MTFLELFPLVAAFRWPVVTLFGWLATALFTGLEALCFEEVGLGTTPWTGHLLDIHWLARGMRWSSLLFELRNSVLQFGFPGAIVLQLGKMTFLAFKGVALQNAMREDLQLAVARCEIQAVLVVLAGAEDLEEFRGSGQS</sequence>
<dbReference type="EMBL" id="CM037617">
    <property type="protein sequence ID" value="KAH8005356.1"/>
    <property type="molecule type" value="Genomic_DNA"/>
</dbReference>
<comment type="caution">
    <text evidence="1">The sequence shown here is derived from an EMBL/GenBank/DDBJ whole genome shotgun (WGS) entry which is preliminary data.</text>
</comment>
<name>A0ACB8FJT9_9SAUR</name>
<reference evidence="1" key="1">
    <citation type="submission" date="2021-08" db="EMBL/GenBank/DDBJ databases">
        <title>The first chromosome-level gecko genome reveals the dynamic sex chromosomes of Neotropical dwarf geckos (Sphaerodactylidae: Sphaerodactylus).</title>
        <authorList>
            <person name="Pinto B.J."/>
            <person name="Keating S.E."/>
            <person name="Gamble T."/>
        </authorList>
    </citation>
    <scope>NUCLEOTIDE SEQUENCE</scope>
    <source>
        <strain evidence="1">TG3544</strain>
    </source>
</reference>
<evidence type="ECO:0000313" key="1">
    <source>
        <dbReference type="EMBL" id="KAH8005356.1"/>
    </source>
</evidence>
<organism evidence="1 2">
    <name type="scientific">Sphaerodactylus townsendi</name>
    <dbReference type="NCBI Taxonomy" id="933632"/>
    <lineage>
        <taxon>Eukaryota</taxon>
        <taxon>Metazoa</taxon>
        <taxon>Chordata</taxon>
        <taxon>Craniata</taxon>
        <taxon>Vertebrata</taxon>
        <taxon>Euteleostomi</taxon>
        <taxon>Lepidosauria</taxon>
        <taxon>Squamata</taxon>
        <taxon>Bifurcata</taxon>
        <taxon>Gekkota</taxon>
        <taxon>Sphaerodactylidae</taxon>
        <taxon>Sphaerodactylus</taxon>
    </lineage>
</organism>
<keyword evidence="2" id="KW-1185">Reference proteome</keyword>
<protein>
    <submittedName>
        <fullName evidence="1">Uncharacterized protein</fullName>
    </submittedName>
</protein>